<sequence>MYCVIQEVELKKENTFGAYKELEAYYFSLTIDGIDHGHYSYRRTGGRFERPIKKAYKISIHRSYRENRKVKKKQWVIGTMEYYDIATDSYWIGECLTQSKLEEKLLDMGISEEELWKLVNEKLDPLIEKIQAEYKKTEEYITNELHSSIIKKYINDKAEFEKIYGENSYDKCYDVFGELRNKEMLDKIKRQYESAKEYQRSYYENFTSNYSNYNSYGSYHNNKSSTYNEEDKDKYKKLYKTLAKAYHPDIAKDDGEMMKIVNQLKDEWGI</sequence>
<organism evidence="2 3">
    <name type="scientific">Clostridium tertium</name>
    <dbReference type="NCBI Taxonomy" id="1559"/>
    <lineage>
        <taxon>Bacteria</taxon>
        <taxon>Bacillati</taxon>
        <taxon>Bacillota</taxon>
        <taxon>Clostridia</taxon>
        <taxon>Eubacteriales</taxon>
        <taxon>Clostridiaceae</taxon>
        <taxon>Clostridium</taxon>
    </lineage>
</organism>
<dbReference type="InterPro" id="IPR036869">
    <property type="entry name" value="J_dom_sf"/>
</dbReference>
<keyword evidence="3" id="KW-1185">Reference proteome</keyword>
<dbReference type="RefSeq" id="WP_272470516.1">
    <property type="nucleotide sequence ID" value="NZ_JAMRYU010000014.1"/>
</dbReference>
<evidence type="ECO:0000313" key="3">
    <source>
        <dbReference type="Proteomes" id="UP001141183"/>
    </source>
</evidence>
<keyword evidence="1" id="KW-0235">DNA replication</keyword>
<name>A0A9X3XQP1_9CLOT</name>
<accession>A0A9X3XQP1</accession>
<protein>
    <recommendedName>
        <fullName evidence="4">J domain-containing protein</fullName>
    </recommendedName>
</protein>
<comment type="caution">
    <text evidence="2">The sequence shown here is derived from an EMBL/GenBank/DDBJ whole genome shotgun (WGS) entry which is preliminary data.</text>
</comment>
<dbReference type="GO" id="GO:0006260">
    <property type="term" value="P:DNA replication"/>
    <property type="evidence" value="ECO:0007669"/>
    <property type="project" value="UniProtKB-KW"/>
</dbReference>
<dbReference type="Proteomes" id="UP001141183">
    <property type="component" value="Unassembled WGS sequence"/>
</dbReference>
<evidence type="ECO:0000256" key="1">
    <source>
        <dbReference type="ARBA" id="ARBA00022705"/>
    </source>
</evidence>
<dbReference type="AlphaFoldDB" id="A0A9X3XQP1"/>
<dbReference type="EMBL" id="JAMRYU010000014">
    <property type="protein sequence ID" value="MDC4241292.1"/>
    <property type="molecule type" value="Genomic_DNA"/>
</dbReference>
<reference evidence="2" key="1">
    <citation type="submission" date="2022-05" db="EMBL/GenBank/DDBJ databases">
        <title>Draft genome sequence of Clostridium tertium strain CP3 isolated from Peru.</title>
        <authorList>
            <person name="Hurtado R."/>
            <person name="Lima L."/>
            <person name="Sousa T."/>
            <person name="Jaiswal A.K."/>
            <person name="Tiwari S."/>
            <person name="Maturrano L."/>
            <person name="Brenig B."/>
            <person name="Azevedo V."/>
        </authorList>
    </citation>
    <scope>NUCLEOTIDE SEQUENCE</scope>
    <source>
        <strain evidence="2">CP3</strain>
    </source>
</reference>
<evidence type="ECO:0000313" key="2">
    <source>
        <dbReference type="EMBL" id="MDC4241292.1"/>
    </source>
</evidence>
<proteinExistence type="predicted"/>
<evidence type="ECO:0008006" key="4">
    <source>
        <dbReference type="Google" id="ProtNLM"/>
    </source>
</evidence>
<dbReference type="SUPFAM" id="SSF46565">
    <property type="entry name" value="Chaperone J-domain"/>
    <property type="match status" value="1"/>
</dbReference>
<gene>
    <name evidence="2" type="ORF">NE398_14130</name>
</gene>